<evidence type="ECO:0000313" key="9">
    <source>
        <dbReference type="Proteomes" id="UP000219636"/>
    </source>
</evidence>
<evidence type="ECO:0000256" key="3">
    <source>
        <dbReference type="ARBA" id="ARBA00022692"/>
    </source>
</evidence>
<dbReference type="InterPro" id="IPR043128">
    <property type="entry name" value="Rev_trsase/Diguanyl_cyclase"/>
</dbReference>
<evidence type="ECO:0000256" key="6">
    <source>
        <dbReference type="SAM" id="Phobius"/>
    </source>
</evidence>
<evidence type="ECO:0000259" key="7">
    <source>
        <dbReference type="PROSITE" id="PS50887"/>
    </source>
</evidence>
<protein>
    <submittedName>
        <fullName evidence="8">Diguanylate cyclase (GGDEF)-like protein</fullName>
    </submittedName>
</protein>
<dbReference type="InterPro" id="IPR029151">
    <property type="entry name" value="Sensor-like_sf"/>
</dbReference>
<dbReference type="InterPro" id="IPR000160">
    <property type="entry name" value="GGDEF_dom"/>
</dbReference>
<dbReference type="GO" id="GO:0043709">
    <property type="term" value="P:cell adhesion involved in single-species biofilm formation"/>
    <property type="evidence" value="ECO:0007669"/>
    <property type="project" value="TreeGrafter"/>
</dbReference>
<dbReference type="Gene3D" id="3.30.450.20">
    <property type="entry name" value="PAS domain"/>
    <property type="match status" value="1"/>
</dbReference>
<dbReference type="CDD" id="cd12912">
    <property type="entry name" value="PDC2_MCP_like"/>
    <property type="match status" value="1"/>
</dbReference>
<feature type="domain" description="GGDEF" evidence="7">
    <location>
        <begin position="388"/>
        <end position="518"/>
    </location>
</feature>
<dbReference type="AlphaFoldDB" id="A0A285S2K5"/>
<dbReference type="Gene3D" id="3.30.70.270">
    <property type="match status" value="1"/>
</dbReference>
<keyword evidence="2" id="KW-1003">Cell membrane</keyword>
<dbReference type="Pfam" id="PF02743">
    <property type="entry name" value="dCache_1"/>
    <property type="match status" value="1"/>
</dbReference>
<dbReference type="PANTHER" id="PTHR45138:SF9">
    <property type="entry name" value="DIGUANYLATE CYCLASE DGCM-RELATED"/>
    <property type="match status" value="1"/>
</dbReference>
<evidence type="ECO:0000313" key="8">
    <source>
        <dbReference type="EMBL" id="SOB99304.1"/>
    </source>
</evidence>
<dbReference type="InterPro" id="IPR033479">
    <property type="entry name" value="dCache_1"/>
</dbReference>
<dbReference type="RefSeq" id="WP_097072536.1">
    <property type="nucleotide sequence ID" value="NZ_OBMQ01000002.1"/>
</dbReference>
<keyword evidence="5 6" id="KW-0472">Membrane</keyword>
<organism evidence="8 9">
    <name type="scientific">Ureibacillus xyleni</name>
    <dbReference type="NCBI Taxonomy" id="614648"/>
    <lineage>
        <taxon>Bacteria</taxon>
        <taxon>Bacillati</taxon>
        <taxon>Bacillota</taxon>
        <taxon>Bacilli</taxon>
        <taxon>Bacillales</taxon>
        <taxon>Caryophanaceae</taxon>
        <taxon>Ureibacillus</taxon>
    </lineage>
</organism>
<keyword evidence="9" id="KW-1185">Reference proteome</keyword>
<evidence type="ECO:0000256" key="5">
    <source>
        <dbReference type="ARBA" id="ARBA00023136"/>
    </source>
</evidence>
<name>A0A285S2K5_9BACL</name>
<proteinExistence type="predicted"/>
<dbReference type="Proteomes" id="UP000219636">
    <property type="component" value="Unassembled WGS sequence"/>
</dbReference>
<evidence type="ECO:0000256" key="2">
    <source>
        <dbReference type="ARBA" id="ARBA00022475"/>
    </source>
</evidence>
<dbReference type="GO" id="GO:0052621">
    <property type="term" value="F:diguanylate cyclase activity"/>
    <property type="evidence" value="ECO:0007669"/>
    <property type="project" value="TreeGrafter"/>
</dbReference>
<gene>
    <name evidence="8" type="ORF">SAMN05880501_102182</name>
</gene>
<reference evidence="9" key="1">
    <citation type="submission" date="2017-08" db="EMBL/GenBank/DDBJ databases">
        <authorList>
            <person name="Varghese N."/>
            <person name="Submissions S."/>
        </authorList>
    </citation>
    <scope>NUCLEOTIDE SEQUENCE [LARGE SCALE GENOMIC DNA]</scope>
    <source>
        <strain evidence="9">JC22</strain>
    </source>
</reference>
<dbReference type="NCBIfam" id="TIGR00254">
    <property type="entry name" value="GGDEF"/>
    <property type="match status" value="1"/>
</dbReference>
<dbReference type="SUPFAM" id="SSF103190">
    <property type="entry name" value="Sensory domain-like"/>
    <property type="match status" value="2"/>
</dbReference>
<dbReference type="SMART" id="SM00267">
    <property type="entry name" value="GGDEF"/>
    <property type="match status" value="1"/>
</dbReference>
<comment type="subcellular location">
    <subcellularLocation>
        <location evidence="1">Cell membrane</location>
        <topology evidence="1">Multi-pass membrane protein</topology>
    </subcellularLocation>
</comment>
<feature type="transmembrane region" description="Helical" evidence="6">
    <location>
        <begin position="7"/>
        <end position="28"/>
    </location>
</feature>
<dbReference type="InterPro" id="IPR029787">
    <property type="entry name" value="Nucleotide_cyclase"/>
</dbReference>
<dbReference type="CDD" id="cd01949">
    <property type="entry name" value="GGDEF"/>
    <property type="match status" value="1"/>
</dbReference>
<dbReference type="SUPFAM" id="SSF55073">
    <property type="entry name" value="Nucleotide cyclase"/>
    <property type="match status" value="1"/>
</dbReference>
<dbReference type="Pfam" id="PF00990">
    <property type="entry name" value="GGDEF"/>
    <property type="match status" value="1"/>
</dbReference>
<dbReference type="PANTHER" id="PTHR45138">
    <property type="entry name" value="REGULATORY COMPONENTS OF SENSORY TRANSDUCTION SYSTEM"/>
    <property type="match status" value="1"/>
</dbReference>
<dbReference type="GO" id="GO:1902201">
    <property type="term" value="P:negative regulation of bacterial-type flagellum-dependent cell motility"/>
    <property type="evidence" value="ECO:0007669"/>
    <property type="project" value="TreeGrafter"/>
</dbReference>
<dbReference type="EMBL" id="OBMQ01000002">
    <property type="protein sequence ID" value="SOB99304.1"/>
    <property type="molecule type" value="Genomic_DNA"/>
</dbReference>
<keyword evidence="4 6" id="KW-1133">Transmembrane helix</keyword>
<dbReference type="FunFam" id="3.30.70.270:FF:000001">
    <property type="entry name" value="Diguanylate cyclase domain protein"/>
    <property type="match status" value="1"/>
</dbReference>
<evidence type="ECO:0000256" key="4">
    <source>
        <dbReference type="ARBA" id="ARBA00022989"/>
    </source>
</evidence>
<accession>A0A285S2K5</accession>
<dbReference type="CDD" id="cd18773">
    <property type="entry name" value="PDC1_HK_sensor"/>
    <property type="match status" value="1"/>
</dbReference>
<dbReference type="GO" id="GO:0005886">
    <property type="term" value="C:plasma membrane"/>
    <property type="evidence" value="ECO:0007669"/>
    <property type="project" value="UniProtKB-SubCell"/>
</dbReference>
<evidence type="ECO:0000256" key="1">
    <source>
        <dbReference type="ARBA" id="ARBA00004651"/>
    </source>
</evidence>
<dbReference type="InterPro" id="IPR050469">
    <property type="entry name" value="Diguanylate_Cyclase"/>
</dbReference>
<dbReference type="PROSITE" id="PS50887">
    <property type="entry name" value="GGDEF"/>
    <property type="match status" value="1"/>
</dbReference>
<sequence length="518" mass="58068">MKKELKLNIVISILVVMVVFFATLINLYSATNALKTSLTNNYLVSNHNYTTKLAEAVDYITSELQKNIIAIANLSSSIDFQKQSNLDILFNSEKEHFNSIFITDTNGVIQLISPSVINSPDGKTVKAGTKIDTEIMKRALTEKKPFISEPYKTVSGTLLFLVTAPIFDEKGEHKGVMVGTVYLENQNAIKMALGTHGYNDGSYVFAVDKNGHILYHPNSSKVYENISDNPIVKKLKQGKSGFEKVTIADQEYFAGYTQTKNLGWGVVSLTPASTINEPINNLLIKIVTRSLTTLIVLLIIATLLVRNLTRPLTELALYSEKAILNNEIDKGKDVINIRSHIYEINQLYRQVKSHIVILKKEVQLDGLTGLANRRTFDATIKEWTLQKHSFSLVFLDIDNFKKVNDTYGHLVGDDVIKYLANIINNYTGEDDLSFRYGGEEFGILIKDKNEEDAYNIAEQLRLKIEQTKSPTGKPITVSLGVTSIEDGDIHPKTIIERADQALYQSKKDGKNKTTIYKE</sequence>
<dbReference type="OrthoDB" id="9759607at2"/>
<keyword evidence="3 6" id="KW-0812">Transmembrane</keyword>